<protein>
    <submittedName>
        <fullName evidence="2">Uncharacterized protein</fullName>
    </submittedName>
</protein>
<dbReference type="Proteomes" id="UP000663865">
    <property type="component" value="Unassembled WGS sequence"/>
</dbReference>
<name>A0A821Y4P0_9BILA</name>
<reference evidence="2" key="1">
    <citation type="submission" date="2021-02" db="EMBL/GenBank/DDBJ databases">
        <authorList>
            <person name="Nowell W R."/>
        </authorList>
    </citation>
    <scope>NUCLEOTIDE SEQUENCE</scope>
</reference>
<evidence type="ECO:0000313" key="2">
    <source>
        <dbReference type="EMBL" id="CAF4955246.1"/>
    </source>
</evidence>
<accession>A0A821Y4P0</accession>
<feature type="non-terminal residue" evidence="2">
    <location>
        <position position="1"/>
    </location>
</feature>
<dbReference type="Proteomes" id="UP000663838">
    <property type="component" value="Unassembled WGS sequence"/>
</dbReference>
<comment type="caution">
    <text evidence="2">The sequence shown here is derived from an EMBL/GenBank/DDBJ whole genome shotgun (WGS) entry which is preliminary data.</text>
</comment>
<dbReference type="EMBL" id="CAJOBS010014753">
    <property type="protein sequence ID" value="CAF4955246.1"/>
    <property type="molecule type" value="Genomic_DNA"/>
</dbReference>
<dbReference type="EMBL" id="CAJNYV010006186">
    <property type="protein sequence ID" value="CAF3808410.1"/>
    <property type="molecule type" value="Genomic_DNA"/>
</dbReference>
<gene>
    <name evidence="1" type="ORF">KIK155_LOCUS32844</name>
    <name evidence="2" type="ORF">TOA249_LOCUS34043</name>
</gene>
<organism evidence="2 3">
    <name type="scientific">Rotaria socialis</name>
    <dbReference type="NCBI Taxonomy" id="392032"/>
    <lineage>
        <taxon>Eukaryota</taxon>
        <taxon>Metazoa</taxon>
        <taxon>Spiralia</taxon>
        <taxon>Gnathifera</taxon>
        <taxon>Rotifera</taxon>
        <taxon>Eurotatoria</taxon>
        <taxon>Bdelloidea</taxon>
        <taxon>Philodinida</taxon>
        <taxon>Philodinidae</taxon>
        <taxon>Rotaria</taxon>
    </lineage>
</organism>
<sequence>SYPETGLLHSSLFIDNEEYFDGRLETATLKLRSKKYSCHIKLNQLLLKKQSSEQILASIFTRWIERNSTTALITLFNEKNVKRVR</sequence>
<proteinExistence type="predicted"/>
<dbReference type="AlphaFoldDB" id="A0A821Y4P0"/>
<evidence type="ECO:0000313" key="3">
    <source>
        <dbReference type="Proteomes" id="UP000663838"/>
    </source>
</evidence>
<evidence type="ECO:0000313" key="1">
    <source>
        <dbReference type="EMBL" id="CAF3808410.1"/>
    </source>
</evidence>